<dbReference type="EMBL" id="JAKKPZ010000253">
    <property type="protein sequence ID" value="KAI1697736.1"/>
    <property type="molecule type" value="Genomic_DNA"/>
</dbReference>
<organism evidence="1 2">
    <name type="scientific">Ditylenchus destructor</name>
    <dbReference type="NCBI Taxonomy" id="166010"/>
    <lineage>
        <taxon>Eukaryota</taxon>
        <taxon>Metazoa</taxon>
        <taxon>Ecdysozoa</taxon>
        <taxon>Nematoda</taxon>
        <taxon>Chromadorea</taxon>
        <taxon>Rhabditida</taxon>
        <taxon>Tylenchina</taxon>
        <taxon>Tylenchomorpha</taxon>
        <taxon>Sphaerularioidea</taxon>
        <taxon>Anguinidae</taxon>
        <taxon>Anguininae</taxon>
        <taxon>Ditylenchus</taxon>
    </lineage>
</organism>
<evidence type="ECO:0000313" key="2">
    <source>
        <dbReference type="Proteomes" id="UP001201812"/>
    </source>
</evidence>
<dbReference type="AlphaFoldDB" id="A0AAD4MQA2"/>
<dbReference type="Proteomes" id="UP001201812">
    <property type="component" value="Unassembled WGS sequence"/>
</dbReference>
<proteinExistence type="predicted"/>
<name>A0AAD4MQA2_9BILA</name>
<sequence>MELRNERPIFGGYDLEFADICILGPARKSGEVQPLWFHPLFRNQYESVMYYAQFYPYDNYSWAAMEQFLTFLFHPLSYIKVVEMYTVNQKLVDVVKNKLAINIPIQGNEMRASKLNTYKPPYIHCETFSLLLIFSVMVY</sequence>
<reference evidence="1" key="1">
    <citation type="submission" date="2022-01" db="EMBL/GenBank/DDBJ databases">
        <title>Genome Sequence Resource for Two Populations of Ditylenchus destructor, the Migratory Endoparasitic Phytonematode.</title>
        <authorList>
            <person name="Zhang H."/>
            <person name="Lin R."/>
            <person name="Xie B."/>
        </authorList>
    </citation>
    <scope>NUCLEOTIDE SEQUENCE</scope>
    <source>
        <strain evidence="1">BazhouSP</strain>
    </source>
</reference>
<evidence type="ECO:0000313" key="1">
    <source>
        <dbReference type="EMBL" id="KAI1697736.1"/>
    </source>
</evidence>
<protein>
    <submittedName>
        <fullName evidence="1">Uncharacterized protein</fullName>
    </submittedName>
</protein>
<accession>A0AAD4MQA2</accession>
<gene>
    <name evidence="1" type="ORF">DdX_18325</name>
</gene>
<keyword evidence="2" id="KW-1185">Reference proteome</keyword>
<comment type="caution">
    <text evidence="1">The sequence shown here is derived from an EMBL/GenBank/DDBJ whole genome shotgun (WGS) entry which is preliminary data.</text>
</comment>